<dbReference type="Proteomes" id="UP000015500">
    <property type="component" value="Chromosome"/>
</dbReference>
<dbReference type="KEGG" id="gjf:M493_07610"/>
<comment type="subcellular location">
    <subcellularLocation>
        <location evidence="1">Cell membrane</location>
        <topology evidence="1">Multi-pass membrane protein</topology>
    </subcellularLocation>
</comment>
<dbReference type="Pfam" id="PF02653">
    <property type="entry name" value="BPD_transp_2"/>
    <property type="match status" value="1"/>
</dbReference>
<dbReference type="InterPro" id="IPR001851">
    <property type="entry name" value="ABC_transp_permease"/>
</dbReference>
<dbReference type="HOGENOM" id="CLU_031365_0_1_9"/>
<feature type="transmembrane region" description="Helical" evidence="6">
    <location>
        <begin position="6"/>
        <end position="27"/>
    </location>
</feature>
<dbReference type="STRING" id="1921421.M493_07610"/>
<dbReference type="OrthoDB" id="9789927at2"/>
<dbReference type="PANTHER" id="PTHR30482">
    <property type="entry name" value="HIGH-AFFINITY BRANCHED-CHAIN AMINO ACID TRANSPORT SYSTEM PERMEASE"/>
    <property type="match status" value="1"/>
</dbReference>
<feature type="transmembrane region" description="Helical" evidence="6">
    <location>
        <begin position="205"/>
        <end position="223"/>
    </location>
</feature>
<evidence type="ECO:0000256" key="5">
    <source>
        <dbReference type="ARBA" id="ARBA00023136"/>
    </source>
</evidence>
<protein>
    <submittedName>
        <fullName evidence="7">ABC transporter permease</fullName>
    </submittedName>
</protein>
<keyword evidence="3 6" id="KW-0812">Transmembrane</keyword>
<dbReference type="RefSeq" id="WP_020959617.1">
    <property type="nucleotide sequence ID" value="NC_022080.4"/>
</dbReference>
<dbReference type="PATRIC" id="fig|1345697.3.peg.1443"/>
<keyword evidence="4 6" id="KW-1133">Transmembrane helix</keyword>
<evidence type="ECO:0000256" key="3">
    <source>
        <dbReference type="ARBA" id="ARBA00022692"/>
    </source>
</evidence>
<gene>
    <name evidence="7" type="ORF">M493_07610</name>
</gene>
<feature type="transmembrane region" description="Helical" evidence="6">
    <location>
        <begin position="107"/>
        <end position="124"/>
    </location>
</feature>
<dbReference type="GO" id="GO:0005886">
    <property type="term" value="C:plasma membrane"/>
    <property type="evidence" value="ECO:0007669"/>
    <property type="project" value="UniProtKB-SubCell"/>
</dbReference>
<evidence type="ECO:0000256" key="1">
    <source>
        <dbReference type="ARBA" id="ARBA00004651"/>
    </source>
</evidence>
<dbReference type="AlphaFoldDB" id="S5Z4F4"/>
<sequence>MKKQIFIGMAAVILFIAVPFVFSLFYLNLLAEILILAIFALSLNVLVGYTGLVSLGHAAFFGIGAYASALLAKEWSPQFLLIILASVLIAAAAAAVIGLFCVKTSGFYFLMLTLAFSQMIYSFVHQSTTITGGSNGLSGLPSPLLGSVDLSNPVFLYYAILLVFVIVYIVLSLIVQSPFGHVLIGIRENEMRMKAMGYNTALYKYIAFMIAGAIGGVSGALYANFNGFVSPNDVYWTMSGSVLIMVLIGGAGTMIGPVLGAAFIVVLETIVSSYTTVWTMIIGIIFILFVVFMPKGLVGFAHMVQTLTAHRLPVSQKGAKTLVNNEANQ</sequence>
<reference evidence="7 8" key="1">
    <citation type="journal article" date="2014" name="Genome Announc.">
        <title>Complete Genome Sequence of the Thermophilic Polychlorinated Biphenyl Degrader Geobacillus sp. Strain JF8 (NBRC 109937).</title>
        <authorList>
            <person name="Shintani M."/>
            <person name="Ohtsubo Y."/>
            <person name="Fukuda K."/>
            <person name="Hosoyama A."/>
            <person name="Ohji S."/>
            <person name="Yamazoe A."/>
            <person name="Fujita N."/>
            <person name="Nagata Y."/>
            <person name="Tsuda M."/>
            <person name="Hatta T."/>
            <person name="Kimbara K."/>
        </authorList>
    </citation>
    <scope>NUCLEOTIDE SEQUENCE [LARGE SCALE GENOMIC DNA]</scope>
    <source>
        <strain evidence="7 8">JF8</strain>
    </source>
</reference>
<evidence type="ECO:0000256" key="2">
    <source>
        <dbReference type="ARBA" id="ARBA00022475"/>
    </source>
</evidence>
<proteinExistence type="predicted"/>
<dbReference type="PANTHER" id="PTHR30482:SF17">
    <property type="entry name" value="ABC TRANSPORTER ATP-BINDING PROTEIN"/>
    <property type="match status" value="1"/>
</dbReference>
<dbReference type="EMBL" id="CP006254">
    <property type="protein sequence ID" value="AGT31807.1"/>
    <property type="molecule type" value="Genomic_DNA"/>
</dbReference>
<evidence type="ECO:0000256" key="6">
    <source>
        <dbReference type="SAM" id="Phobius"/>
    </source>
</evidence>
<accession>S5Z4F4</accession>
<feature type="transmembrane region" description="Helical" evidence="6">
    <location>
        <begin position="34"/>
        <end position="67"/>
    </location>
</feature>
<dbReference type="InterPro" id="IPR043428">
    <property type="entry name" value="LivM-like"/>
</dbReference>
<keyword evidence="8" id="KW-1185">Reference proteome</keyword>
<evidence type="ECO:0000256" key="4">
    <source>
        <dbReference type="ARBA" id="ARBA00022989"/>
    </source>
</evidence>
<feature type="transmembrane region" description="Helical" evidence="6">
    <location>
        <begin position="155"/>
        <end position="184"/>
    </location>
</feature>
<name>S5Z4F4_GEOG3</name>
<feature type="transmembrane region" description="Helical" evidence="6">
    <location>
        <begin position="243"/>
        <end position="267"/>
    </location>
</feature>
<dbReference type="GO" id="GO:0015658">
    <property type="term" value="F:branched-chain amino acid transmembrane transporter activity"/>
    <property type="evidence" value="ECO:0007669"/>
    <property type="project" value="InterPro"/>
</dbReference>
<keyword evidence="5 6" id="KW-0472">Membrane</keyword>
<organism evidence="7 8">
    <name type="scientific">Geobacillus genomosp. 3</name>
    <dbReference type="NCBI Taxonomy" id="1921421"/>
    <lineage>
        <taxon>Bacteria</taxon>
        <taxon>Bacillati</taxon>
        <taxon>Bacillota</taxon>
        <taxon>Bacilli</taxon>
        <taxon>Bacillales</taxon>
        <taxon>Anoxybacillaceae</taxon>
        <taxon>Geobacillus</taxon>
    </lineage>
</organism>
<feature type="transmembrane region" description="Helical" evidence="6">
    <location>
        <begin position="274"/>
        <end position="293"/>
    </location>
</feature>
<dbReference type="CDD" id="cd06581">
    <property type="entry name" value="TM_PBP1_LivM_like"/>
    <property type="match status" value="1"/>
</dbReference>
<evidence type="ECO:0000313" key="8">
    <source>
        <dbReference type="Proteomes" id="UP000015500"/>
    </source>
</evidence>
<feature type="transmembrane region" description="Helical" evidence="6">
    <location>
        <begin position="79"/>
        <end position="100"/>
    </location>
</feature>
<evidence type="ECO:0000313" key="7">
    <source>
        <dbReference type="EMBL" id="AGT31807.1"/>
    </source>
</evidence>
<keyword evidence="2" id="KW-1003">Cell membrane</keyword>